<evidence type="ECO:0000256" key="1">
    <source>
        <dbReference type="SAM" id="Phobius"/>
    </source>
</evidence>
<evidence type="ECO:0000313" key="2">
    <source>
        <dbReference type="EMBL" id="SVE07573.1"/>
    </source>
</evidence>
<organism evidence="2">
    <name type="scientific">marine metagenome</name>
    <dbReference type="NCBI Taxonomy" id="408172"/>
    <lineage>
        <taxon>unclassified sequences</taxon>
        <taxon>metagenomes</taxon>
        <taxon>ecological metagenomes</taxon>
    </lineage>
</organism>
<feature type="transmembrane region" description="Helical" evidence="1">
    <location>
        <begin position="12"/>
        <end position="33"/>
    </location>
</feature>
<proteinExistence type="predicted"/>
<gene>
    <name evidence="2" type="ORF">METZ01_LOCUS460427</name>
</gene>
<feature type="non-terminal residue" evidence="2">
    <location>
        <position position="1"/>
    </location>
</feature>
<keyword evidence="1" id="KW-0812">Transmembrane</keyword>
<protein>
    <submittedName>
        <fullName evidence="2">Uncharacterized protein</fullName>
    </submittedName>
</protein>
<dbReference type="EMBL" id="UINC01192433">
    <property type="protein sequence ID" value="SVE07573.1"/>
    <property type="molecule type" value="Genomic_DNA"/>
</dbReference>
<keyword evidence="1" id="KW-1133">Transmembrane helix</keyword>
<feature type="non-terminal residue" evidence="2">
    <location>
        <position position="67"/>
    </location>
</feature>
<dbReference type="AlphaFoldDB" id="A0A383AJ22"/>
<reference evidence="2" key="1">
    <citation type="submission" date="2018-05" db="EMBL/GenBank/DDBJ databases">
        <authorList>
            <person name="Lanie J.A."/>
            <person name="Ng W.-L."/>
            <person name="Kazmierczak K.M."/>
            <person name="Andrzejewski T.M."/>
            <person name="Davidsen T.M."/>
            <person name="Wayne K.J."/>
            <person name="Tettelin H."/>
            <person name="Glass J.I."/>
            <person name="Rusch D."/>
            <person name="Podicherti R."/>
            <person name="Tsui H.-C.T."/>
            <person name="Winkler M.E."/>
        </authorList>
    </citation>
    <scope>NUCLEOTIDE SEQUENCE</scope>
</reference>
<accession>A0A383AJ22</accession>
<name>A0A383AJ22_9ZZZZ</name>
<keyword evidence="1" id="KW-0472">Membrane</keyword>
<sequence>MKINNNSLKIELLQKYLFVIITLIFFSILIWILDKGFDLTDEGYHLLGYSNAQEIGIPTNLSFYHLI</sequence>